<reference evidence="2" key="1">
    <citation type="submission" date="2021-11" db="EMBL/GenBank/DDBJ databases">
        <authorList>
            <person name="Schell T."/>
        </authorList>
    </citation>
    <scope>NUCLEOTIDE SEQUENCE</scope>
    <source>
        <strain evidence="2">M5</strain>
    </source>
</reference>
<evidence type="ECO:0000313" key="3">
    <source>
        <dbReference type="Proteomes" id="UP000789390"/>
    </source>
</evidence>
<feature type="transmembrane region" description="Helical" evidence="1">
    <location>
        <begin position="53"/>
        <end position="79"/>
    </location>
</feature>
<keyword evidence="1" id="KW-0812">Transmembrane</keyword>
<accession>A0A8J2WTM4</accession>
<comment type="caution">
    <text evidence="2">The sequence shown here is derived from an EMBL/GenBank/DDBJ whole genome shotgun (WGS) entry which is preliminary data.</text>
</comment>
<protein>
    <submittedName>
        <fullName evidence="2">Uncharacterized protein</fullName>
    </submittedName>
</protein>
<proteinExistence type="predicted"/>
<keyword evidence="3" id="KW-1185">Reference proteome</keyword>
<keyword evidence="1" id="KW-0472">Membrane</keyword>
<sequence>MAGSLKIRKNRDIDHLMVVPRSSSQRTELLVVAISNGANKKKKRERDHHSQRIFSTFLLLNILSVRVCVCVFCCCAISPGDVRASADT</sequence>
<keyword evidence="1" id="KW-1133">Transmembrane helix</keyword>
<dbReference type="AlphaFoldDB" id="A0A8J2WTM4"/>
<evidence type="ECO:0000313" key="2">
    <source>
        <dbReference type="EMBL" id="CAH0111002.1"/>
    </source>
</evidence>
<evidence type="ECO:0000256" key="1">
    <source>
        <dbReference type="SAM" id="Phobius"/>
    </source>
</evidence>
<gene>
    <name evidence="2" type="ORF">DGAL_LOCUS14611</name>
</gene>
<organism evidence="2 3">
    <name type="scientific">Daphnia galeata</name>
    <dbReference type="NCBI Taxonomy" id="27404"/>
    <lineage>
        <taxon>Eukaryota</taxon>
        <taxon>Metazoa</taxon>
        <taxon>Ecdysozoa</taxon>
        <taxon>Arthropoda</taxon>
        <taxon>Crustacea</taxon>
        <taxon>Branchiopoda</taxon>
        <taxon>Diplostraca</taxon>
        <taxon>Cladocera</taxon>
        <taxon>Anomopoda</taxon>
        <taxon>Daphniidae</taxon>
        <taxon>Daphnia</taxon>
    </lineage>
</organism>
<name>A0A8J2WTM4_9CRUS</name>
<dbReference type="Proteomes" id="UP000789390">
    <property type="component" value="Unassembled WGS sequence"/>
</dbReference>
<dbReference type="EMBL" id="CAKKLH010000309">
    <property type="protein sequence ID" value="CAH0111002.1"/>
    <property type="molecule type" value="Genomic_DNA"/>
</dbReference>